<comment type="caution">
    <text evidence="1">The sequence shown here is derived from an EMBL/GenBank/DDBJ whole genome shotgun (WGS) entry which is preliminary data.</text>
</comment>
<name>A0A1R3IRV8_9ROSI</name>
<dbReference type="EMBL" id="AWUE01017737">
    <property type="protein sequence ID" value="OMO85297.1"/>
    <property type="molecule type" value="Genomic_DNA"/>
</dbReference>
<proteinExistence type="predicted"/>
<dbReference type="Proteomes" id="UP000187203">
    <property type="component" value="Unassembled WGS sequence"/>
</dbReference>
<sequence length="46" mass="5466">MEEQLVITYNMKAFEEPQSQRHNANIEPAKSLIPHYDTWIRIPLNV</sequence>
<reference evidence="2" key="1">
    <citation type="submission" date="2013-09" db="EMBL/GenBank/DDBJ databases">
        <title>Corchorus olitorius genome sequencing.</title>
        <authorList>
            <person name="Alam M."/>
            <person name="Haque M.S."/>
            <person name="Islam M.S."/>
            <person name="Emdad E.M."/>
            <person name="Islam M.M."/>
            <person name="Ahmed B."/>
            <person name="Halim A."/>
            <person name="Hossen Q.M.M."/>
            <person name="Hossain M.Z."/>
            <person name="Ahmed R."/>
            <person name="Khan M.M."/>
            <person name="Islam R."/>
            <person name="Rashid M.M."/>
            <person name="Khan S.A."/>
            <person name="Rahman M.S."/>
            <person name="Alam M."/>
            <person name="Yahiya A.S."/>
            <person name="Khan M.S."/>
            <person name="Azam M.S."/>
            <person name="Haque T."/>
            <person name="Lashkar M.Z.H."/>
            <person name="Akhand A.I."/>
            <person name="Morshed G."/>
            <person name="Roy S."/>
            <person name="Uddin K.S."/>
            <person name="Rabeya T."/>
            <person name="Hossain A.S."/>
            <person name="Chowdhury A."/>
            <person name="Snigdha A.R."/>
            <person name="Mortoza M.S."/>
            <person name="Matin S.A."/>
            <person name="Hoque S.M.E."/>
            <person name="Islam M.K."/>
            <person name="Roy D.K."/>
            <person name="Haider R."/>
            <person name="Moosa M.M."/>
            <person name="Elias S.M."/>
            <person name="Hasan A.M."/>
            <person name="Jahan S."/>
            <person name="Shafiuddin M."/>
            <person name="Mahmood N."/>
            <person name="Shommy N.S."/>
        </authorList>
    </citation>
    <scope>NUCLEOTIDE SEQUENCE [LARGE SCALE GENOMIC DNA]</scope>
    <source>
        <strain evidence="2">cv. O-4</strain>
    </source>
</reference>
<organism evidence="1 2">
    <name type="scientific">Corchorus olitorius</name>
    <dbReference type="NCBI Taxonomy" id="93759"/>
    <lineage>
        <taxon>Eukaryota</taxon>
        <taxon>Viridiplantae</taxon>
        <taxon>Streptophyta</taxon>
        <taxon>Embryophyta</taxon>
        <taxon>Tracheophyta</taxon>
        <taxon>Spermatophyta</taxon>
        <taxon>Magnoliopsida</taxon>
        <taxon>eudicotyledons</taxon>
        <taxon>Gunneridae</taxon>
        <taxon>Pentapetalae</taxon>
        <taxon>rosids</taxon>
        <taxon>malvids</taxon>
        <taxon>Malvales</taxon>
        <taxon>Malvaceae</taxon>
        <taxon>Grewioideae</taxon>
        <taxon>Apeibeae</taxon>
        <taxon>Corchorus</taxon>
    </lineage>
</organism>
<evidence type="ECO:0000313" key="2">
    <source>
        <dbReference type="Proteomes" id="UP000187203"/>
    </source>
</evidence>
<evidence type="ECO:0000313" key="1">
    <source>
        <dbReference type="EMBL" id="OMO85297.1"/>
    </source>
</evidence>
<dbReference type="AlphaFoldDB" id="A0A1R3IRV8"/>
<keyword evidence="2" id="KW-1185">Reference proteome</keyword>
<protein>
    <submittedName>
        <fullName evidence="1">Uncharacterized protein</fullName>
    </submittedName>
</protein>
<accession>A0A1R3IRV8</accession>
<gene>
    <name evidence="1" type="ORF">COLO4_21668</name>
</gene>